<gene>
    <name evidence="2" type="ORF">GBK04_28870</name>
</gene>
<organism evidence="2 3">
    <name type="scientific">Salmonirosea aquatica</name>
    <dbReference type="NCBI Taxonomy" id="2654236"/>
    <lineage>
        <taxon>Bacteria</taxon>
        <taxon>Pseudomonadati</taxon>
        <taxon>Bacteroidota</taxon>
        <taxon>Cytophagia</taxon>
        <taxon>Cytophagales</taxon>
        <taxon>Spirosomataceae</taxon>
        <taxon>Salmonirosea</taxon>
    </lineage>
</organism>
<keyword evidence="1" id="KW-1133">Transmembrane helix</keyword>
<dbReference type="EMBL" id="WHLY01000004">
    <property type="protein sequence ID" value="MPR37237.1"/>
    <property type="molecule type" value="Genomic_DNA"/>
</dbReference>
<sequence length="235" mass="25617">MEPLTEINKRNAITTSLCFIVAAVTSIVGKLLYAPVLADPDYLTTGFLHSDQVVLGAVFELILATAAVGTGIFMYPILRKVDESLGLGYVIFRTLEVVFILVGLVGVLALITLSKSFTASSTPDYKHFHSIGEVLKGVHDWAFILGPNFMLGINTFVYSFIFYRSALLPRKIALLGLVAAILICVASLLELFGVIQQVSVAGFLFALPIFIYEMIVAIWLLSKGFGLKHGHLISF</sequence>
<dbReference type="Pfam" id="PF14329">
    <property type="entry name" value="DUF4386"/>
    <property type="match status" value="1"/>
</dbReference>
<keyword evidence="1" id="KW-0812">Transmembrane</keyword>
<accession>A0A7C9BME1</accession>
<name>A0A7C9BME1_9BACT</name>
<protein>
    <submittedName>
        <fullName evidence="2">DUF4386 family protein</fullName>
    </submittedName>
</protein>
<reference evidence="2 3" key="1">
    <citation type="submission" date="2019-10" db="EMBL/GenBank/DDBJ databases">
        <title>Draft Genome Sequence of Cytophagaceae sp. SJW1-29.</title>
        <authorList>
            <person name="Choi A."/>
        </authorList>
    </citation>
    <scope>NUCLEOTIDE SEQUENCE [LARGE SCALE GENOMIC DNA]</scope>
    <source>
        <strain evidence="2 3">SJW1-29</strain>
    </source>
</reference>
<keyword evidence="1" id="KW-0472">Membrane</keyword>
<dbReference type="AlphaFoldDB" id="A0A7C9BME1"/>
<evidence type="ECO:0000256" key="1">
    <source>
        <dbReference type="SAM" id="Phobius"/>
    </source>
</evidence>
<dbReference type="RefSeq" id="WP_152766569.1">
    <property type="nucleotide sequence ID" value="NZ_WHLY01000004.1"/>
</dbReference>
<feature type="transmembrane region" description="Helical" evidence="1">
    <location>
        <begin position="173"/>
        <end position="195"/>
    </location>
</feature>
<feature type="transmembrane region" description="Helical" evidence="1">
    <location>
        <begin position="201"/>
        <end position="221"/>
    </location>
</feature>
<feature type="transmembrane region" description="Helical" evidence="1">
    <location>
        <begin position="53"/>
        <end position="78"/>
    </location>
</feature>
<feature type="transmembrane region" description="Helical" evidence="1">
    <location>
        <begin position="141"/>
        <end position="161"/>
    </location>
</feature>
<evidence type="ECO:0000313" key="3">
    <source>
        <dbReference type="Proteomes" id="UP000479293"/>
    </source>
</evidence>
<dbReference type="Proteomes" id="UP000479293">
    <property type="component" value="Unassembled WGS sequence"/>
</dbReference>
<feature type="transmembrane region" description="Helical" evidence="1">
    <location>
        <begin position="12"/>
        <end position="33"/>
    </location>
</feature>
<evidence type="ECO:0000313" key="2">
    <source>
        <dbReference type="EMBL" id="MPR37237.1"/>
    </source>
</evidence>
<dbReference type="InterPro" id="IPR025495">
    <property type="entry name" value="DUF4386"/>
</dbReference>
<feature type="transmembrane region" description="Helical" evidence="1">
    <location>
        <begin position="90"/>
        <end position="113"/>
    </location>
</feature>
<keyword evidence="3" id="KW-1185">Reference proteome</keyword>
<comment type="caution">
    <text evidence="2">The sequence shown here is derived from an EMBL/GenBank/DDBJ whole genome shotgun (WGS) entry which is preliminary data.</text>
</comment>
<proteinExistence type="predicted"/>